<proteinExistence type="predicted"/>
<gene>
    <name evidence="2" type="ORF">GMARGA_LOCUS15397</name>
</gene>
<organism evidence="2 3">
    <name type="scientific">Gigaspora margarita</name>
    <dbReference type="NCBI Taxonomy" id="4874"/>
    <lineage>
        <taxon>Eukaryota</taxon>
        <taxon>Fungi</taxon>
        <taxon>Fungi incertae sedis</taxon>
        <taxon>Mucoromycota</taxon>
        <taxon>Glomeromycotina</taxon>
        <taxon>Glomeromycetes</taxon>
        <taxon>Diversisporales</taxon>
        <taxon>Gigasporaceae</taxon>
        <taxon>Gigaspora</taxon>
    </lineage>
</organism>
<name>A0ABN7V7Q7_GIGMA</name>
<keyword evidence="3" id="KW-1185">Reference proteome</keyword>
<dbReference type="SUPFAM" id="SSF53850">
    <property type="entry name" value="Periplasmic binding protein-like II"/>
    <property type="match status" value="1"/>
</dbReference>
<evidence type="ECO:0000313" key="2">
    <source>
        <dbReference type="EMBL" id="CAG8741171.1"/>
    </source>
</evidence>
<reference evidence="2 3" key="1">
    <citation type="submission" date="2021-06" db="EMBL/GenBank/DDBJ databases">
        <authorList>
            <person name="Kallberg Y."/>
            <person name="Tangrot J."/>
            <person name="Rosling A."/>
        </authorList>
    </citation>
    <scope>NUCLEOTIDE SEQUENCE [LARGE SCALE GENOMIC DNA]</scope>
    <source>
        <strain evidence="2 3">120-4 pot B 10/14</strain>
    </source>
</reference>
<feature type="domain" description="Prephenate dehydratase" evidence="1">
    <location>
        <begin position="199"/>
        <end position="373"/>
    </location>
</feature>
<dbReference type="Gene3D" id="3.40.50.450">
    <property type="match status" value="1"/>
</dbReference>
<evidence type="ECO:0000313" key="3">
    <source>
        <dbReference type="Proteomes" id="UP000789901"/>
    </source>
</evidence>
<dbReference type="InterPro" id="IPR001086">
    <property type="entry name" value="Preph_deHydtase"/>
</dbReference>
<dbReference type="PROSITE" id="PS51171">
    <property type="entry name" value="PREPHENATE_DEHYDR_3"/>
    <property type="match status" value="1"/>
</dbReference>
<dbReference type="Pfam" id="PF00800">
    <property type="entry name" value="PDT"/>
    <property type="match status" value="1"/>
</dbReference>
<dbReference type="Proteomes" id="UP000789901">
    <property type="component" value="Unassembled WGS sequence"/>
</dbReference>
<comment type="caution">
    <text evidence="2">The sequence shown here is derived from an EMBL/GenBank/DDBJ whole genome shotgun (WGS) entry which is preliminary data.</text>
</comment>
<protein>
    <submittedName>
        <fullName evidence="2">21960_t:CDS:1</fullName>
    </submittedName>
</protein>
<dbReference type="Pfam" id="PF12694">
    <property type="entry name" value="cpYpsA"/>
    <property type="match status" value="1"/>
</dbReference>
<evidence type="ECO:0000259" key="1">
    <source>
        <dbReference type="PROSITE" id="PS51171"/>
    </source>
</evidence>
<accession>A0ABN7V7Q7</accession>
<dbReference type="Gene3D" id="3.40.190.10">
    <property type="entry name" value="Periplasmic binding protein-like II"/>
    <property type="match status" value="1"/>
</dbReference>
<dbReference type="InterPro" id="IPR024755">
    <property type="entry name" value="cpYpsA"/>
</dbReference>
<sequence>MTMSLTVYLGHQEGVDMTVLTGILKYFQDYQKEKDYDSNRNLTRIKIYVTNKVKLILTGFCPNNRSNERGKLNSNCPAIDFNGLSNKQRTKLNIKFSKGVIVFTENGIMDSGTIYTESFATKLQRYLYKINLCDIGSCDDLIRWFVKYNINSFTIGGSRKSFSENIVSLAEKFIIRFIPKLHNSLKCNHEFIKLKPISTFYVLGPPGSFSHELAQEICETLNIDLETIKFQSNYTKILESSYNLGNTECVLVPIKHDNEFLYDYPHSFVQLKFTITKQTNYYLLSNSNKRDITHIHSHLAGLKDCDEWIKKNYPNVSRERNDSTSNAARIVSKSPGLASISSKLCIDLYNLNCIEEIDESHITKYLFLSNVIFDYNDKIFYLFNRPEKIT</sequence>
<dbReference type="EMBL" id="CAJVQB010010583">
    <property type="protein sequence ID" value="CAG8741171.1"/>
    <property type="molecule type" value="Genomic_DNA"/>
</dbReference>